<keyword evidence="16" id="KW-1185">Reference proteome</keyword>
<protein>
    <recommendedName>
        <fullName evidence="9">Beta-xylanase</fullName>
        <ecNumber evidence="9">3.2.1.8</ecNumber>
    </recommendedName>
</protein>
<feature type="domain" description="GH10" evidence="12">
    <location>
        <begin position="111"/>
        <end position="452"/>
    </location>
</feature>
<reference evidence="13 15" key="1">
    <citation type="submission" date="2019-08" db="EMBL/GenBank/DDBJ databases">
        <title>Comparative genome analysis confer to the adaptation heavy metal polluted environment.</title>
        <authorList>
            <person name="Li Y."/>
        </authorList>
    </citation>
    <scope>NUCLEOTIDE SEQUENCE [LARGE SCALE GENOMIC DNA]</scope>
    <source>
        <strain evidence="13 15">P2</strain>
    </source>
</reference>
<keyword evidence="5 9" id="KW-0378">Hydrolase</keyword>
<keyword evidence="11" id="KW-1133">Transmembrane helix</keyword>
<dbReference type="InterPro" id="IPR001000">
    <property type="entry name" value="GH10_dom"/>
</dbReference>
<dbReference type="PANTHER" id="PTHR31490:SF88">
    <property type="entry name" value="BETA-XYLANASE"/>
    <property type="match status" value="1"/>
</dbReference>
<gene>
    <name evidence="13" type="ORF">DIU31_000455</name>
    <name evidence="14" type="ORF">J3L21_27310</name>
</gene>
<keyword evidence="8 9" id="KW-0624">Polysaccharide degradation</keyword>
<evidence type="ECO:0000256" key="7">
    <source>
        <dbReference type="ARBA" id="ARBA00023295"/>
    </source>
</evidence>
<keyword evidence="11" id="KW-0472">Membrane</keyword>
<sequence length="459" mass="52187">MQINKYRSHIIISLLSLFLLFFCINLYFKEREVQQQRTVADPELKSADNEVNSKDDKLSATTPEQKQPEQKPIRNAIASLAKKEDIQDSSDPSTLKKLLIKKGIYFGDFLGNEDVELAAPRPANFLTQINQYFNLYTVPAWFHHVELKNGQYDFRGIDEVADFAVAHGAKIQMQSPVWWYVPDWVKKGNFTPDELKNILKNHIQAVMRHYRDKYPGAVLSWAIVNESMSDSPDFNPKYSLPNGLRSNLPIWNVIHKPGSNDPTDYIQLAFEWAHEADPTAKLYWTEFNVEYKGFKMDRWFNIVKQLKDKGVPINGVGFQTHLYQGYNHPFSELTENMDRFAALGLTSEITELDAIMSTTSPVDPPLFRPTIIGSPTQVDFDKQGKLFAGVISACIKAQKCDAIILWGEWDPTSSTNTQYKNKLTGVPLGKMHANILDDNLKPKPAVAAMVNAARQLISK</sequence>
<evidence type="ECO:0000313" key="13">
    <source>
        <dbReference type="EMBL" id="QEM02061.1"/>
    </source>
</evidence>
<evidence type="ECO:0000256" key="1">
    <source>
        <dbReference type="ARBA" id="ARBA00000681"/>
    </source>
</evidence>
<evidence type="ECO:0000256" key="2">
    <source>
        <dbReference type="ARBA" id="ARBA00007495"/>
    </source>
</evidence>
<feature type="transmembrane region" description="Helical" evidence="11">
    <location>
        <begin position="6"/>
        <end position="28"/>
    </location>
</feature>
<organism evidence="13 15">
    <name type="scientific">Mucilaginibacter rubeus</name>
    <dbReference type="NCBI Taxonomy" id="2027860"/>
    <lineage>
        <taxon>Bacteria</taxon>
        <taxon>Pseudomonadati</taxon>
        <taxon>Bacteroidota</taxon>
        <taxon>Sphingobacteriia</taxon>
        <taxon>Sphingobacteriales</taxon>
        <taxon>Sphingobacteriaceae</taxon>
        <taxon>Mucilaginibacter</taxon>
    </lineage>
</organism>
<dbReference type="Gene3D" id="3.20.20.80">
    <property type="entry name" value="Glycosidases"/>
    <property type="match status" value="1"/>
</dbReference>
<comment type="similarity">
    <text evidence="2 9">Belongs to the glycosyl hydrolase 10 (cellulase F) family.</text>
</comment>
<evidence type="ECO:0000256" key="9">
    <source>
        <dbReference type="RuleBase" id="RU361174"/>
    </source>
</evidence>
<dbReference type="SUPFAM" id="SSF51445">
    <property type="entry name" value="(Trans)glycosidases"/>
    <property type="match status" value="1"/>
</dbReference>
<evidence type="ECO:0000256" key="6">
    <source>
        <dbReference type="ARBA" id="ARBA00023277"/>
    </source>
</evidence>
<keyword evidence="4" id="KW-0732">Signal</keyword>
<dbReference type="EC" id="3.2.1.8" evidence="9"/>
<evidence type="ECO:0000256" key="8">
    <source>
        <dbReference type="ARBA" id="ARBA00023326"/>
    </source>
</evidence>
<feature type="compositionally biased region" description="Basic and acidic residues" evidence="10">
    <location>
        <begin position="39"/>
        <end position="58"/>
    </location>
</feature>
<dbReference type="Proteomes" id="UP000250557">
    <property type="component" value="Chromosome"/>
</dbReference>
<dbReference type="PRINTS" id="PR00134">
    <property type="entry name" value="GLHYDRLASE10"/>
</dbReference>
<dbReference type="GO" id="GO:0045493">
    <property type="term" value="P:xylan catabolic process"/>
    <property type="evidence" value="ECO:0007669"/>
    <property type="project" value="UniProtKB-KW"/>
</dbReference>
<dbReference type="Pfam" id="PF00331">
    <property type="entry name" value="Glyco_hydro_10"/>
    <property type="match status" value="1"/>
</dbReference>
<dbReference type="GO" id="GO:0031176">
    <property type="term" value="F:endo-1,4-beta-xylanase activity"/>
    <property type="evidence" value="ECO:0007669"/>
    <property type="project" value="UniProtKB-EC"/>
</dbReference>
<dbReference type="Proteomes" id="UP000663940">
    <property type="component" value="Chromosome"/>
</dbReference>
<dbReference type="PANTHER" id="PTHR31490">
    <property type="entry name" value="GLYCOSYL HYDROLASE"/>
    <property type="match status" value="1"/>
</dbReference>
<evidence type="ECO:0000256" key="4">
    <source>
        <dbReference type="ARBA" id="ARBA00022729"/>
    </source>
</evidence>
<name>A0AAE6MG12_9SPHI</name>
<dbReference type="InterPro" id="IPR044846">
    <property type="entry name" value="GH10"/>
</dbReference>
<accession>A0AAE6MG12</accession>
<evidence type="ECO:0000256" key="11">
    <source>
        <dbReference type="SAM" id="Phobius"/>
    </source>
</evidence>
<keyword evidence="11" id="KW-0812">Transmembrane</keyword>
<evidence type="ECO:0000259" key="12">
    <source>
        <dbReference type="PROSITE" id="PS51760"/>
    </source>
</evidence>
<dbReference type="EMBL" id="CP071880">
    <property type="protein sequence ID" value="QTE49207.1"/>
    <property type="molecule type" value="Genomic_DNA"/>
</dbReference>
<dbReference type="AlphaFoldDB" id="A0AAE6MG12"/>
<reference evidence="14 16" key="2">
    <citation type="submission" date="2021-03" db="EMBL/GenBank/DDBJ databases">
        <title>Mucilaginibacter strains isolated from gold and copper mining confer multi heavy-metal resistance.</title>
        <authorList>
            <person name="Li Y."/>
        </authorList>
    </citation>
    <scope>NUCLEOTIDE SEQUENCE [LARGE SCALE GENOMIC DNA]</scope>
    <source>
        <strain evidence="14 16">P2-4</strain>
    </source>
</reference>
<proteinExistence type="inferred from homology"/>
<evidence type="ECO:0000313" key="14">
    <source>
        <dbReference type="EMBL" id="QTE49207.1"/>
    </source>
</evidence>
<dbReference type="EMBL" id="CP043451">
    <property type="protein sequence ID" value="QEM02061.1"/>
    <property type="molecule type" value="Genomic_DNA"/>
</dbReference>
<dbReference type="InterPro" id="IPR017853">
    <property type="entry name" value="GH"/>
</dbReference>
<evidence type="ECO:0000313" key="15">
    <source>
        <dbReference type="Proteomes" id="UP000250557"/>
    </source>
</evidence>
<evidence type="ECO:0000256" key="3">
    <source>
        <dbReference type="ARBA" id="ARBA00022651"/>
    </source>
</evidence>
<evidence type="ECO:0000256" key="5">
    <source>
        <dbReference type="ARBA" id="ARBA00022801"/>
    </source>
</evidence>
<evidence type="ECO:0000313" key="16">
    <source>
        <dbReference type="Proteomes" id="UP000663940"/>
    </source>
</evidence>
<evidence type="ECO:0000256" key="10">
    <source>
        <dbReference type="SAM" id="MobiDB-lite"/>
    </source>
</evidence>
<dbReference type="PROSITE" id="PS51760">
    <property type="entry name" value="GH10_2"/>
    <property type="match status" value="1"/>
</dbReference>
<comment type="catalytic activity">
    <reaction evidence="1 9">
        <text>Endohydrolysis of (1-&gt;4)-beta-D-xylosidic linkages in xylans.</text>
        <dbReference type="EC" id="3.2.1.8"/>
    </reaction>
</comment>
<keyword evidence="3" id="KW-0858">Xylan degradation</keyword>
<dbReference type="SMART" id="SM00633">
    <property type="entry name" value="Glyco_10"/>
    <property type="match status" value="1"/>
</dbReference>
<keyword evidence="7 9" id="KW-0326">Glycosidase</keyword>
<keyword evidence="6 9" id="KW-0119">Carbohydrate metabolism</keyword>
<feature type="region of interest" description="Disordered" evidence="10">
    <location>
        <begin position="39"/>
        <end position="72"/>
    </location>
</feature>
<dbReference type="RefSeq" id="WP_112652828.1">
    <property type="nucleotide sequence ID" value="NZ_CP043451.1"/>
</dbReference>